<feature type="transmembrane region" description="Helical" evidence="5">
    <location>
        <begin position="196"/>
        <end position="217"/>
    </location>
</feature>
<dbReference type="GO" id="GO:0016020">
    <property type="term" value="C:membrane"/>
    <property type="evidence" value="ECO:0007669"/>
    <property type="project" value="UniProtKB-SubCell"/>
</dbReference>
<feature type="transmembrane region" description="Helical" evidence="5">
    <location>
        <begin position="393"/>
        <end position="412"/>
    </location>
</feature>
<dbReference type="Gene3D" id="1.20.1740.10">
    <property type="entry name" value="Amino acid/polyamine transporter I"/>
    <property type="match status" value="1"/>
</dbReference>
<dbReference type="PIRSF" id="PIRSF006060">
    <property type="entry name" value="AA_transporter"/>
    <property type="match status" value="1"/>
</dbReference>
<dbReference type="Pfam" id="PF13520">
    <property type="entry name" value="AA_permease_2"/>
    <property type="match status" value="1"/>
</dbReference>
<feature type="transmembrane region" description="Helical" evidence="5">
    <location>
        <begin position="130"/>
        <end position="150"/>
    </location>
</feature>
<evidence type="ECO:0000256" key="4">
    <source>
        <dbReference type="ARBA" id="ARBA00023136"/>
    </source>
</evidence>
<dbReference type="PANTHER" id="PTHR11785:SF512">
    <property type="entry name" value="SOBREMESA, ISOFORM B"/>
    <property type="match status" value="1"/>
</dbReference>
<evidence type="ECO:0000313" key="7">
    <source>
        <dbReference type="Proteomes" id="UP000020218"/>
    </source>
</evidence>
<keyword evidence="2 5" id="KW-0812">Transmembrane</keyword>
<feature type="transmembrane region" description="Helical" evidence="5">
    <location>
        <begin position="229"/>
        <end position="248"/>
    </location>
</feature>
<gene>
    <name evidence="6" type="primary">steT</name>
    <name evidence="6" type="ORF">AW08_00392</name>
</gene>
<dbReference type="PATRIC" id="fig|1454001.3.peg.654"/>
<sequence length="451" mass="47235">MPARGEQPSPLLRTTGAVAIVVGIVVGAGIFKTPAMVAGITQDHGWLIAVWLAGALVSLAGALCYAELCAAYPHAGGDYHFLSRAWGKRFAFLYAWSKAVVINTGSIALLAYVFGDYMTRVVDLGAHSSALWAVAIIIALTAANILGLSFAARLQTAMVLLLVGGLAAVVVAGFAVPAAELTSRPSPAWFASTPPAGMLGLAMVFVLLTFGGWNEAAYLSAEMHGGARAVARVLIISLSIITALYLLANLALLHGLGLNRLAASKAAGAEVLGLHFGAWGERLLGVLVGLGALTSIHSTMIVGARGNYALGRDWAPLRRLGRWSAGRGAPVNAHVVQAAISLALVVFGTFQADGFAAMVEFTAPVFWAFLFMVGLAVFRLRRRQPGIERPFRVPLYPLTPVVFCAACAWLAWSSVAYAASQAAVHVSLLLMLAGLVVLGGLLLHERLARHA</sequence>
<comment type="caution">
    <text evidence="6">The sequence shown here is derived from an EMBL/GenBank/DDBJ whole genome shotgun (WGS) entry which is preliminary data.</text>
</comment>
<evidence type="ECO:0000256" key="2">
    <source>
        <dbReference type="ARBA" id="ARBA00022692"/>
    </source>
</evidence>
<feature type="transmembrane region" description="Helical" evidence="5">
    <location>
        <begin position="12"/>
        <end position="31"/>
    </location>
</feature>
<reference evidence="6" key="1">
    <citation type="submission" date="2014-02" db="EMBL/GenBank/DDBJ databases">
        <title>Expanding our view of genomic diversity in Candidatus Accumulibacter clades.</title>
        <authorList>
            <person name="Skennerton C.T."/>
            <person name="Barr J.J."/>
            <person name="Slater F.R."/>
            <person name="Bond P.L."/>
            <person name="Tyson G.W."/>
        </authorList>
    </citation>
    <scope>NUCLEOTIDE SEQUENCE [LARGE SCALE GENOMIC DNA]</scope>
</reference>
<dbReference type="GO" id="GO:0015179">
    <property type="term" value="F:L-amino acid transmembrane transporter activity"/>
    <property type="evidence" value="ECO:0007669"/>
    <property type="project" value="TreeGrafter"/>
</dbReference>
<feature type="transmembrane region" description="Helical" evidence="5">
    <location>
        <begin position="283"/>
        <end position="310"/>
    </location>
</feature>
<organism evidence="6 7">
    <name type="scientific">Candidatus Accumulibacter adjunctus</name>
    <dbReference type="NCBI Taxonomy" id="1454001"/>
    <lineage>
        <taxon>Bacteria</taxon>
        <taxon>Pseudomonadati</taxon>
        <taxon>Pseudomonadota</taxon>
        <taxon>Betaproteobacteria</taxon>
        <taxon>Candidatus Accumulibacter</taxon>
    </lineage>
</organism>
<keyword evidence="7" id="KW-1185">Reference proteome</keyword>
<feature type="transmembrane region" description="Helical" evidence="5">
    <location>
        <begin position="46"/>
        <end position="70"/>
    </location>
</feature>
<evidence type="ECO:0000256" key="1">
    <source>
        <dbReference type="ARBA" id="ARBA00004141"/>
    </source>
</evidence>
<name>A0A011NX38_9PROT</name>
<dbReference type="Proteomes" id="UP000020218">
    <property type="component" value="Unassembled WGS sequence"/>
</dbReference>
<dbReference type="InterPro" id="IPR050598">
    <property type="entry name" value="AminoAcid_Transporter"/>
</dbReference>
<keyword evidence="3 5" id="KW-1133">Transmembrane helix</keyword>
<dbReference type="AlphaFoldDB" id="A0A011NX38"/>
<dbReference type="EMBL" id="JFAX01000002">
    <property type="protein sequence ID" value="EXI69185.1"/>
    <property type="molecule type" value="Genomic_DNA"/>
</dbReference>
<evidence type="ECO:0000256" key="5">
    <source>
        <dbReference type="SAM" id="Phobius"/>
    </source>
</evidence>
<feature type="transmembrane region" description="Helical" evidence="5">
    <location>
        <begin position="331"/>
        <end position="352"/>
    </location>
</feature>
<feature type="transmembrane region" description="Helical" evidence="5">
    <location>
        <begin position="91"/>
        <end position="115"/>
    </location>
</feature>
<proteinExistence type="predicted"/>
<feature type="transmembrane region" description="Helical" evidence="5">
    <location>
        <begin position="424"/>
        <end position="443"/>
    </location>
</feature>
<keyword evidence="4 5" id="KW-0472">Membrane</keyword>
<dbReference type="PANTHER" id="PTHR11785">
    <property type="entry name" value="AMINO ACID TRANSPORTER"/>
    <property type="match status" value="1"/>
</dbReference>
<evidence type="ECO:0000313" key="6">
    <source>
        <dbReference type="EMBL" id="EXI69185.1"/>
    </source>
</evidence>
<dbReference type="InterPro" id="IPR002293">
    <property type="entry name" value="AA/rel_permease1"/>
</dbReference>
<evidence type="ECO:0000256" key="3">
    <source>
        <dbReference type="ARBA" id="ARBA00022989"/>
    </source>
</evidence>
<dbReference type="STRING" id="1454001.AW08_00392"/>
<protein>
    <submittedName>
        <fullName evidence="6">Serine/threonine exchanger SteT</fullName>
    </submittedName>
</protein>
<feature type="transmembrane region" description="Helical" evidence="5">
    <location>
        <begin position="364"/>
        <end position="381"/>
    </location>
</feature>
<accession>A0A011NX38</accession>
<feature type="transmembrane region" description="Helical" evidence="5">
    <location>
        <begin position="157"/>
        <end position="176"/>
    </location>
</feature>
<comment type="subcellular location">
    <subcellularLocation>
        <location evidence="1">Membrane</location>
        <topology evidence="1">Multi-pass membrane protein</topology>
    </subcellularLocation>
</comment>